<feature type="signal peptide" evidence="7">
    <location>
        <begin position="1"/>
        <end position="22"/>
    </location>
</feature>
<dbReference type="CDD" id="cd09170">
    <property type="entry name" value="PLDc_Nuc"/>
    <property type="match status" value="1"/>
</dbReference>
<keyword evidence="6" id="KW-0443">Lipid metabolism</keyword>
<accession>A0A8J3E875</accession>
<evidence type="ECO:0000256" key="3">
    <source>
        <dbReference type="ARBA" id="ARBA00012027"/>
    </source>
</evidence>
<name>A0A8J3E875_9GAMM</name>
<dbReference type="InterPro" id="IPR001736">
    <property type="entry name" value="PLipase_D/transphosphatidylase"/>
</dbReference>
<gene>
    <name evidence="9" type="ORF">GCM10010995_06210</name>
</gene>
<dbReference type="Gene3D" id="3.30.870.10">
    <property type="entry name" value="Endonuclease Chain A"/>
    <property type="match status" value="1"/>
</dbReference>
<reference evidence="9" key="2">
    <citation type="submission" date="2020-09" db="EMBL/GenBank/DDBJ databases">
        <authorList>
            <person name="Sun Q."/>
            <person name="Zhou Y."/>
        </authorList>
    </citation>
    <scope>NUCLEOTIDE SEQUENCE</scope>
    <source>
        <strain evidence="9">CGMCC 1.15758</strain>
    </source>
</reference>
<dbReference type="InterPro" id="IPR025202">
    <property type="entry name" value="PLD-like_dom"/>
</dbReference>
<keyword evidence="4" id="KW-0378">Hydrolase</keyword>
<evidence type="ECO:0000313" key="9">
    <source>
        <dbReference type="EMBL" id="GGF91773.1"/>
    </source>
</evidence>
<dbReference type="AlphaFoldDB" id="A0A8J3E875"/>
<dbReference type="GO" id="GO:0006793">
    <property type="term" value="P:phosphorus metabolic process"/>
    <property type="evidence" value="ECO:0007669"/>
    <property type="project" value="UniProtKB-ARBA"/>
</dbReference>
<proteinExistence type="inferred from homology"/>
<dbReference type="Pfam" id="PF13091">
    <property type="entry name" value="PLDc_2"/>
    <property type="match status" value="1"/>
</dbReference>
<keyword evidence="5" id="KW-0442">Lipid degradation</keyword>
<dbReference type="SUPFAM" id="SSF56024">
    <property type="entry name" value="Phospholipase D/nuclease"/>
    <property type="match status" value="1"/>
</dbReference>
<protein>
    <recommendedName>
        <fullName evidence="3">phospholipase D</fullName>
        <ecNumber evidence="3">3.1.4.4</ecNumber>
    </recommendedName>
</protein>
<evidence type="ECO:0000256" key="6">
    <source>
        <dbReference type="ARBA" id="ARBA00023098"/>
    </source>
</evidence>
<dbReference type="GO" id="GO:0004630">
    <property type="term" value="F:phospholipase D activity"/>
    <property type="evidence" value="ECO:0007669"/>
    <property type="project" value="UniProtKB-EC"/>
</dbReference>
<evidence type="ECO:0000256" key="2">
    <source>
        <dbReference type="ARBA" id="ARBA00008664"/>
    </source>
</evidence>
<evidence type="ECO:0000256" key="4">
    <source>
        <dbReference type="ARBA" id="ARBA00022801"/>
    </source>
</evidence>
<feature type="chain" id="PRO_5035323321" description="phospholipase D" evidence="7">
    <location>
        <begin position="23"/>
        <end position="231"/>
    </location>
</feature>
<feature type="domain" description="PLD phosphodiesterase" evidence="8">
    <location>
        <begin position="124"/>
        <end position="151"/>
    </location>
</feature>
<comment type="catalytic activity">
    <reaction evidence="1">
        <text>a 1,2-diacyl-sn-glycero-3-phosphocholine + H2O = a 1,2-diacyl-sn-glycero-3-phosphate + choline + H(+)</text>
        <dbReference type="Rhea" id="RHEA:14445"/>
        <dbReference type="ChEBI" id="CHEBI:15354"/>
        <dbReference type="ChEBI" id="CHEBI:15377"/>
        <dbReference type="ChEBI" id="CHEBI:15378"/>
        <dbReference type="ChEBI" id="CHEBI:57643"/>
        <dbReference type="ChEBI" id="CHEBI:58608"/>
        <dbReference type="EC" id="3.1.4.4"/>
    </reaction>
</comment>
<dbReference type="PROSITE" id="PS50035">
    <property type="entry name" value="PLD"/>
    <property type="match status" value="1"/>
</dbReference>
<dbReference type="PANTHER" id="PTHR43856">
    <property type="entry name" value="CARDIOLIPIN HYDROLASE"/>
    <property type="match status" value="1"/>
</dbReference>
<dbReference type="EMBL" id="BMJS01000004">
    <property type="protein sequence ID" value="GGF91773.1"/>
    <property type="molecule type" value="Genomic_DNA"/>
</dbReference>
<dbReference type="Proteomes" id="UP000636949">
    <property type="component" value="Unassembled WGS sequence"/>
</dbReference>
<dbReference type="SMART" id="SM00155">
    <property type="entry name" value="PLDc"/>
    <property type="match status" value="1"/>
</dbReference>
<dbReference type="OrthoDB" id="5615622at2"/>
<comment type="caution">
    <text evidence="9">The sequence shown here is derived from an EMBL/GenBank/DDBJ whole genome shotgun (WGS) entry which is preliminary data.</text>
</comment>
<dbReference type="PANTHER" id="PTHR43856:SF1">
    <property type="entry name" value="MITOCHONDRIAL CARDIOLIPIN HYDROLASE"/>
    <property type="match status" value="1"/>
</dbReference>
<keyword evidence="10" id="KW-1185">Reference proteome</keyword>
<dbReference type="RefSeq" id="WP_117001701.1">
    <property type="nucleotide sequence ID" value="NZ_BMJS01000004.1"/>
</dbReference>
<comment type="similarity">
    <text evidence="2">Belongs to the phospholipase D family.</text>
</comment>
<evidence type="ECO:0000259" key="8">
    <source>
        <dbReference type="PROSITE" id="PS50035"/>
    </source>
</evidence>
<dbReference type="EC" id="3.1.4.4" evidence="3"/>
<reference evidence="9" key="1">
    <citation type="journal article" date="2014" name="Int. J. Syst. Evol. Microbiol.">
        <title>Complete genome sequence of Corynebacterium casei LMG S-19264T (=DSM 44701T), isolated from a smear-ripened cheese.</title>
        <authorList>
            <consortium name="US DOE Joint Genome Institute (JGI-PGF)"/>
            <person name="Walter F."/>
            <person name="Albersmeier A."/>
            <person name="Kalinowski J."/>
            <person name="Ruckert C."/>
        </authorList>
    </citation>
    <scope>NUCLEOTIDE SEQUENCE</scope>
    <source>
        <strain evidence="9">CGMCC 1.15758</strain>
    </source>
</reference>
<dbReference type="GO" id="GO:0016891">
    <property type="term" value="F:RNA endonuclease activity producing 5'-phosphomonoesters, hydrolytic mechanism"/>
    <property type="evidence" value="ECO:0007669"/>
    <property type="project" value="TreeGrafter"/>
</dbReference>
<organism evidence="9 10">
    <name type="scientific">Cysteiniphilum litorale</name>
    <dbReference type="NCBI Taxonomy" id="2056700"/>
    <lineage>
        <taxon>Bacteria</taxon>
        <taxon>Pseudomonadati</taxon>
        <taxon>Pseudomonadota</taxon>
        <taxon>Gammaproteobacteria</taxon>
        <taxon>Thiotrichales</taxon>
        <taxon>Fastidiosibacteraceae</taxon>
        <taxon>Cysteiniphilum</taxon>
    </lineage>
</organism>
<dbReference type="GO" id="GO:0016042">
    <property type="term" value="P:lipid catabolic process"/>
    <property type="evidence" value="ECO:0007669"/>
    <property type="project" value="UniProtKB-KW"/>
</dbReference>
<sequence length="231" mass="25561">MNLRIKLTIALTLAVTVPYSFAKSATPSEYTGALSGAKYQLCFTPSQTAMQCTDMLTNAIGKAKSNIIVQAYSFTSAPIVKALLEAHKRGVKIVALIDKSNITSKYSVVRTLTNANIPVYVDYKPAIAHNKVMIIDGKEVVTGSFNFTKSAQVRNAENLLIIDDAKLASQYKANFSNRMVESQSLPEYCESTGKCKTWWDTVKSSSASVYEKTKQESSEAWRKVKDWWSSN</sequence>
<evidence type="ECO:0000313" key="10">
    <source>
        <dbReference type="Proteomes" id="UP000636949"/>
    </source>
</evidence>
<evidence type="ECO:0000256" key="1">
    <source>
        <dbReference type="ARBA" id="ARBA00000798"/>
    </source>
</evidence>
<evidence type="ECO:0000256" key="5">
    <source>
        <dbReference type="ARBA" id="ARBA00022963"/>
    </source>
</evidence>
<dbReference type="InterPro" id="IPR051406">
    <property type="entry name" value="PLD_domain"/>
</dbReference>
<keyword evidence="7" id="KW-0732">Signal</keyword>
<evidence type="ECO:0000256" key="7">
    <source>
        <dbReference type="SAM" id="SignalP"/>
    </source>
</evidence>